<dbReference type="eggNOG" id="COG3209">
    <property type="taxonomic scope" value="Bacteria"/>
</dbReference>
<dbReference type="Pfam" id="PF25023">
    <property type="entry name" value="TEN_YD-shell"/>
    <property type="match status" value="2"/>
</dbReference>
<feature type="domain" description="Teneurin-like YD-shell" evidence="5">
    <location>
        <begin position="539"/>
        <end position="668"/>
    </location>
</feature>
<feature type="region of interest" description="Disordered" evidence="2">
    <location>
        <begin position="139"/>
        <end position="171"/>
    </location>
</feature>
<dbReference type="PANTHER" id="PTHR32305:SF15">
    <property type="entry name" value="PROTEIN RHSA-RELATED"/>
    <property type="match status" value="1"/>
</dbReference>
<dbReference type="InterPro" id="IPR031325">
    <property type="entry name" value="RHS_repeat"/>
</dbReference>
<accession>B2VH58</accession>
<protein>
    <submittedName>
        <fullName evidence="6">Rhs family protein</fullName>
    </submittedName>
</protein>
<evidence type="ECO:0000313" key="6">
    <source>
        <dbReference type="EMBL" id="CAO95692.1"/>
    </source>
</evidence>
<keyword evidence="7" id="KW-1185">Reference proteome</keyword>
<dbReference type="InterPro" id="IPR050708">
    <property type="entry name" value="T6SS_VgrG/RHS"/>
</dbReference>
<dbReference type="Proteomes" id="UP000001726">
    <property type="component" value="Chromosome"/>
</dbReference>
<dbReference type="KEGG" id="eta:ETA_06460"/>
<dbReference type="Pfam" id="PF15657">
    <property type="entry name" value="Tox-HNH-EHHH"/>
    <property type="match status" value="1"/>
</dbReference>
<keyword evidence="1" id="KW-0677">Repeat</keyword>
<dbReference type="PANTHER" id="PTHR32305">
    <property type="match status" value="1"/>
</dbReference>
<dbReference type="NCBIfam" id="TIGR01643">
    <property type="entry name" value="YD_repeat_2x"/>
    <property type="match status" value="6"/>
</dbReference>
<gene>
    <name evidence="6" type="ordered locus">ETA_06460</name>
</gene>
<name>B2VH58_ERWT9</name>
<evidence type="ECO:0000313" key="7">
    <source>
        <dbReference type="Proteomes" id="UP000001726"/>
    </source>
</evidence>
<dbReference type="Pfam" id="PF05593">
    <property type="entry name" value="RHS_repeat"/>
    <property type="match status" value="1"/>
</dbReference>
<feature type="domain" description="HNH/Endo VII superfamily nuclease toxins" evidence="3">
    <location>
        <begin position="1254"/>
        <end position="1322"/>
    </location>
</feature>
<dbReference type="OrthoDB" id="6043530at2"/>
<evidence type="ECO:0000256" key="2">
    <source>
        <dbReference type="SAM" id="MobiDB-lite"/>
    </source>
</evidence>
<dbReference type="RefSeq" id="WP_012440395.1">
    <property type="nucleotide sequence ID" value="NC_010694.1"/>
</dbReference>
<dbReference type="Gene3D" id="2.180.10.10">
    <property type="entry name" value="RHS repeat-associated core"/>
    <property type="match status" value="2"/>
</dbReference>
<evidence type="ECO:0000259" key="5">
    <source>
        <dbReference type="Pfam" id="PF25023"/>
    </source>
</evidence>
<dbReference type="InterPro" id="IPR056823">
    <property type="entry name" value="TEN-like_YD-shell"/>
</dbReference>
<dbReference type="Pfam" id="PF20148">
    <property type="entry name" value="DUF6531"/>
    <property type="match status" value="1"/>
</dbReference>
<dbReference type="STRING" id="465817.ETA_06460"/>
<evidence type="ECO:0000259" key="3">
    <source>
        <dbReference type="Pfam" id="PF15657"/>
    </source>
</evidence>
<dbReference type="HOGENOM" id="CLU_001218_1_4_6"/>
<sequence length="1322" mass="148447">MATGNTIGKLQYAPAPQGRVNAGSANPQVKKSWWSSYGDWVHTGLDILGAVPIVGAVADGANAAIYTAEGDYGNAALSAASAAANFVPGGGAAFKAGKLAAKAGKAVDVAKAGKTAAKEGAEMAEKALVKAESGAAKNEAKAVSRNGRKAGSDKGGSASGKGGKSKTEPCKLNLTVGNPVNPLLGIKVLAGEEDNDFDFPAAVPLSWQRSYFSDVTGNGWLGQGWSLPFSLSIEKRDGIVIFTDEQGRNIDFPDVLPGYPARFHRYEQLWLSQPVSGQYRLTEGDGSRHWIFAHATAARRWQLSAIEDRHGNALTLTYNALHQPVSITDSAGRRFAISFRQIALASGAEVSRLSSVACYHPSEPESADLLCQYDYSDWGDLMAVRNGRDEVVRDFHYRNHMMVAHRLSGELACFYHYDRLVPEGKVLAHRNSLGEEWHFEYGQGYTRVTDVLGRQTRYEFDANHDLTGFTDASGGHTRLKLNGRGQPLKVIEPLGRTTHYRYDERGNTTAITAPDGQMQRIDYHPQWNLPVRITDMAGNLREFTYDVVGNLIREMDALGRITEYNHDDEGNLVRICDAASGIQRFSWNSVGFLLAHTDCSGSQTKYAYDKYGWLKERTDAAGQMTRFHHGRDGQPLIVTQADGTTESFEYDRWRRLIAFTDAEGRATRWQLAADGLPLMRTDALQQRVSYCYDNARRLALLANENGAQYHMEYDERDNLVMEQGFDGCITRYEYDAGDMLTARREYGDSGNGSSEIRTHYQRDNAGRLLEKLVSRAGSKRWQRTRFRYDTVGRLAAGINHGGRVELEYDAAGQLLLERSLTRGKERVLRHQYDELGNRTLSTLPDGRELKSFYYGSGHRIQINLGKRVISEISRDVLHRETRRSQGGLISEYVRDETGRLITQRASQGGKLKVAREYGWRRNGELQQMVDLNSGVHRYQYDVLGRITQAGEERFAFDPAHNLLSAATDAPLRDNRMRVYEDKRWEYDAHGNVTEKRIGRHTRQRFIWNAEHQLEEAHGERRGVEQSTTYGYDAFGRRSWKKDKFGVTHFVWDGDRLLSEIRGARSHTWVYEDSGFVPLAQISATQGDTEEQAEIHWYHTDQAGMPRELSNRSGDICWQADYRVWGNTRQVSYAQQEADAETIHQPLRYQGQYFDGETGLHYNRFRYYDPDIGRFISRDPVGLSGGMNLYQYAPNPYGWVDPLGLMKCSPHKKTTYEGVSRRDALRQAKRDAGIPNNQHPYEVSRAKLGDGYGDHVRDKNGIPLQTRQYHFKDQNGSTVVIQEHSLGHAKATPLHGAEPHFNVRPAKNLNTGDVPGTHGHYNF</sequence>
<evidence type="ECO:0000259" key="4">
    <source>
        <dbReference type="Pfam" id="PF20148"/>
    </source>
</evidence>
<feature type="domain" description="DUF6531" evidence="4">
    <location>
        <begin position="177"/>
        <end position="252"/>
    </location>
</feature>
<feature type="region of interest" description="Disordered" evidence="2">
    <location>
        <begin position="1302"/>
        <end position="1322"/>
    </location>
</feature>
<dbReference type="InterPro" id="IPR022385">
    <property type="entry name" value="Rhs_assc_core"/>
</dbReference>
<proteinExistence type="predicted"/>
<feature type="domain" description="Teneurin-like YD-shell" evidence="5">
    <location>
        <begin position="890"/>
        <end position="1178"/>
    </location>
</feature>
<organism evidence="6 7">
    <name type="scientific">Erwinia tasmaniensis (strain DSM 17950 / CFBP 7177 / CIP 109463 / NCPPB 4357 / Et1/99)</name>
    <dbReference type="NCBI Taxonomy" id="465817"/>
    <lineage>
        <taxon>Bacteria</taxon>
        <taxon>Pseudomonadati</taxon>
        <taxon>Pseudomonadota</taxon>
        <taxon>Gammaproteobacteria</taxon>
        <taxon>Enterobacterales</taxon>
        <taxon>Erwiniaceae</taxon>
        <taxon>Erwinia</taxon>
    </lineage>
</organism>
<dbReference type="SUPFAM" id="SSF69322">
    <property type="entry name" value="Tricorn protease domain 2"/>
    <property type="match status" value="1"/>
</dbReference>
<dbReference type="CDD" id="cd20745">
    <property type="entry name" value="FIX_RhsA_AHH_HNH-like"/>
    <property type="match status" value="1"/>
</dbReference>
<dbReference type="NCBIfam" id="TIGR03696">
    <property type="entry name" value="Rhs_assc_core"/>
    <property type="match status" value="1"/>
</dbReference>
<feature type="compositionally biased region" description="Gly residues" evidence="2">
    <location>
        <begin position="153"/>
        <end position="162"/>
    </location>
</feature>
<dbReference type="EMBL" id="CU468135">
    <property type="protein sequence ID" value="CAO95692.1"/>
    <property type="molecule type" value="Genomic_DNA"/>
</dbReference>
<dbReference type="InterPro" id="IPR028048">
    <property type="entry name" value="Tox-HNH-EHHH"/>
</dbReference>
<reference evidence="6 7" key="1">
    <citation type="journal article" date="2008" name="Environ. Microbiol.">
        <title>The genome of Erwinia tasmaniensis strain Et1/99, a non-pathogenic bacterium in the genus Erwinia.</title>
        <authorList>
            <person name="Kube M."/>
            <person name="Migdoll A.M."/>
            <person name="Mueller I."/>
            <person name="Kuhl H."/>
            <person name="Beck A."/>
            <person name="Reinhardt R."/>
            <person name="Geider K."/>
        </authorList>
    </citation>
    <scope>NUCLEOTIDE SEQUENCE [LARGE SCALE GENOMIC DNA]</scope>
    <source>
        <strain evidence="7">DSM 17950 / CFBP 7177 / CIP 109463 / NCPPB 4357 / Et1/99</strain>
    </source>
</reference>
<dbReference type="InterPro" id="IPR045351">
    <property type="entry name" value="DUF6531"/>
</dbReference>
<evidence type="ECO:0000256" key="1">
    <source>
        <dbReference type="ARBA" id="ARBA00022737"/>
    </source>
</evidence>
<dbReference type="InterPro" id="IPR006530">
    <property type="entry name" value="YD"/>
</dbReference>